<dbReference type="AlphaFoldDB" id="A0A7M1AZV6"/>
<dbReference type="InterPro" id="IPR011644">
    <property type="entry name" value="Heme_NO-bd"/>
</dbReference>
<dbReference type="Pfam" id="PF07700">
    <property type="entry name" value="HNOB"/>
    <property type="match status" value="1"/>
</dbReference>
<name>A0A7M1AZV6_9BACT</name>
<dbReference type="EMBL" id="CP041165">
    <property type="protein sequence ID" value="QOP41912.1"/>
    <property type="molecule type" value="Genomic_DNA"/>
</dbReference>
<feature type="domain" description="Heme NO-binding" evidence="1">
    <location>
        <begin position="3"/>
        <end position="163"/>
    </location>
</feature>
<dbReference type="Gene3D" id="3.90.1520.10">
    <property type="entry name" value="H-NOX domain"/>
    <property type="match status" value="1"/>
</dbReference>
<dbReference type="PANTHER" id="PTHR45655:SF13">
    <property type="entry name" value="SOLUBLE GUANYLATE CYCLASE GCY-32-RELATED"/>
    <property type="match status" value="1"/>
</dbReference>
<evidence type="ECO:0000313" key="3">
    <source>
        <dbReference type="Proteomes" id="UP000593910"/>
    </source>
</evidence>
<dbReference type="SUPFAM" id="SSF111126">
    <property type="entry name" value="Ligand-binding domain in the NO signalling and Golgi transport"/>
    <property type="match status" value="1"/>
</dbReference>
<reference evidence="2 3" key="1">
    <citation type="submission" date="2019-06" db="EMBL/GenBank/DDBJ databases">
        <title>Sulfurimonas gotlandica sp. nov., a chemoautotrophic and psychrotolerant epsilonproteobacterium isolated from a pelagic redoxcline, and an emended description of the genus Sulfurimonas.</title>
        <authorList>
            <person name="Wang S."/>
            <person name="Jiang L."/>
            <person name="Shao Z."/>
        </authorList>
    </citation>
    <scope>NUCLEOTIDE SEQUENCE [LARGE SCALE GENOMIC DNA]</scope>
    <source>
        <strain evidence="2 3">B2</strain>
    </source>
</reference>
<organism evidence="2 3">
    <name type="scientific">Sulfurimonas marina</name>
    <dbReference type="NCBI Taxonomy" id="2590551"/>
    <lineage>
        <taxon>Bacteria</taxon>
        <taxon>Pseudomonadati</taxon>
        <taxon>Campylobacterota</taxon>
        <taxon>Epsilonproteobacteria</taxon>
        <taxon>Campylobacterales</taxon>
        <taxon>Sulfurimonadaceae</taxon>
        <taxon>Sulfurimonas</taxon>
    </lineage>
</organism>
<evidence type="ECO:0000313" key="2">
    <source>
        <dbReference type="EMBL" id="QOP41912.1"/>
    </source>
</evidence>
<sequence>MRGIIFRTYIDFIKDKFGYITLDEILNEKEYPNHGGFSAAANYSSKCLFSLIDSSTRLFDNSREQVIEAFGEYAFAYLLNRFKHSYKGANTPLHLNNPYDFLEKLNIIHFNELKKLYPDAKFPKFFIERKSDEEIIIEYASPRNLPGFVYGLMRGCLKYFNDSSRLTMKQTDRYRVINNTECPVYIFEVKNNA</sequence>
<keyword evidence="3" id="KW-1185">Reference proteome</keyword>
<dbReference type="GO" id="GO:0020037">
    <property type="term" value="F:heme binding"/>
    <property type="evidence" value="ECO:0007669"/>
    <property type="project" value="InterPro"/>
</dbReference>
<dbReference type="KEGG" id="smax:FJR03_09270"/>
<proteinExistence type="predicted"/>
<dbReference type="Proteomes" id="UP000593910">
    <property type="component" value="Chromosome"/>
</dbReference>
<gene>
    <name evidence="2" type="ORF">FJR03_09270</name>
</gene>
<dbReference type="RefSeq" id="WP_193113233.1">
    <property type="nucleotide sequence ID" value="NZ_CP041165.1"/>
</dbReference>
<accession>A0A7M1AZV6</accession>
<dbReference type="InterPro" id="IPR038158">
    <property type="entry name" value="H-NOX_domain_sf"/>
</dbReference>
<dbReference type="PANTHER" id="PTHR45655">
    <property type="entry name" value="GUANYLATE CYCLASE SOLUBLE SUBUNIT BETA-2"/>
    <property type="match status" value="1"/>
</dbReference>
<dbReference type="InterPro" id="IPR024096">
    <property type="entry name" value="NO_sig/Golgi_transp_ligand-bd"/>
</dbReference>
<evidence type="ECO:0000259" key="1">
    <source>
        <dbReference type="Pfam" id="PF07700"/>
    </source>
</evidence>
<protein>
    <recommendedName>
        <fullName evidence="1">Heme NO-binding domain-containing protein</fullName>
    </recommendedName>
</protein>